<reference evidence="1 2" key="1">
    <citation type="submission" date="2008-07" db="EMBL/GenBank/DDBJ databases">
        <authorList>
            <person name="El-Sayed N."/>
            <person name="Caler E."/>
            <person name="Inman J."/>
            <person name="Amedeo P."/>
            <person name="Hass B."/>
            <person name="Wortman J."/>
        </authorList>
    </citation>
    <scope>NUCLEOTIDE SEQUENCE [LARGE SCALE GENOMIC DNA]</scope>
    <source>
        <strain evidence="2">ATCC 50983 / TXsc</strain>
    </source>
</reference>
<evidence type="ECO:0000313" key="1">
    <source>
        <dbReference type="EMBL" id="EER08875.1"/>
    </source>
</evidence>
<dbReference type="AlphaFoldDB" id="C5L2Y8"/>
<evidence type="ECO:0000313" key="2">
    <source>
        <dbReference type="Proteomes" id="UP000007800"/>
    </source>
</evidence>
<gene>
    <name evidence="1" type="ORF">Pmar_PMAR003123</name>
</gene>
<keyword evidence="2" id="KW-1185">Reference proteome</keyword>
<organism evidence="2">
    <name type="scientific">Perkinsus marinus (strain ATCC 50983 / TXsc)</name>
    <dbReference type="NCBI Taxonomy" id="423536"/>
    <lineage>
        <taxon>Eukaryota</taxon>
        <taxon>Sar</taxon>
        <taxon>Alveolata</taxon>
        <taxon>Perkinsozoa</taxon>
        <taxon>Perkinsea</taxon>
        <taxon>Perkinsida</taxon>
        <taxon>Perkinsidae</taxon>
        <taxon>Perkinsus</taxon>
    </lineage>
</organism>
<dbReference type="InParanoid" id="C5L2Y8"/>
<dbReference type="EMBL" id="GG678669">
    <property type="protein sequence ID" value="EER08875.1"/>
    <property type="molecule type" value="Genomic_DNA"/>
</dbReference>
<sequence>MDVHAIHEVHLPINNCRRREVLPSRVDDRLVLRAGVESVVILPSQACREGSVASTEFPCWLKRDGNPFKDATAAYTDRLLTGRTQQSGVHQHEEELVYNDS</sequence>
<accession>C5L2Y8</accession>
<name>C5L2Y8_PERM5</name>
<dbReference type="Proteomes" id="UP000007800">
    <property type="component" value="Unassembled WGS sequence"/>
</dbReference>
<dbReference type="GeneID" id="9064707"/>
<protein>
    <submittedName>
        <fullName evidence="1">Uncharacterized protein</fullName>
    </submittedName>
</protein>
<dbReference type="RefSeq" id="XP_002777059.1">
    <property type="nucleotide sequence ID" value="XM_002777013.1"/>
</dbReference>
<proteinExistence type="predicted"/>